<dbReference type="Proteomes" id="UP000234479">
    <property type="component" value="Unassembled WGS sequence"/>
</dbReference>
<accession>A0A2N5DRJ3</accession>
<sequence length="633" mass="68154">MRSNVLTLSADALEQRLQSLATPGLADLGGLATLAAVAEPLSQSVYADRLVRALAGEGEPLSDQAVAIIERILAQNPHPFVVAATAQAVLDTPLGAQQQRLLQRRLLQRATVRDTPAACLMASECLAGGFLLADLPGASRPAALAALDEITADDDPILIRRAALLAGLAWLWGRSSDLEDLLLRLSQNDEAGEQALFELALIALDRALAADSSAAMLLGLEVAARKFSAAADAGPELVEAAALSQVLLATTKFCSASQDGLEPMLAQAVDAAATRRRELDRQALRSWLRPRLDVETAWWSLASSLKGLSLQLAQPSWLRAVPVLEQIARLRRAMVPLASPGGDVLRRSITDTLALSFLRQEGLRSHLTAWRDDISTSEADRSEASVLLEAIAELGSVRSAPEEGSAAPSTAQEQHLAGLISLSAPLSFTGALERAYVAMDGAVDGHVDYVGELRNDVGVLITYLTLFLGHCLDMTPTMAKGGFEFLFANGGAKPLEEELQRACWHFLRLQAHGFPHHQIIRELNDVGGGRADIAIVRPQHRLVIEVKRELVDASREGISKYLGQTAAYELTGPRIGFLVVLDLVSQRGWPLTLEDNCWVEQVQTPRDAVPRMVCVWRIPGARRTPSAITTPIQ</sequence>
<gene>
    <name evidence="1" type="ORF">SGCZBJ_01565</name>
</gene>
<keyword evidence="2" id="KW-1185">Reference proteome</keyword>
<evidence type="ECO:0000313" key="2">
    <source>
        <dbReference type="Proteomes" id="UP000234479"/>
    </source>
</evidence>
<reference evidence="1 2" key="1">
    <citation type="submission" date="2017-12" db="EMBL/GenBank/DDBJ databases">
        <title>The genome sequence of Caulobacter sp. 410.</title>
        <authorList>
            <person name="Gao J."/>
            <person name="Mao X."/>
            <person name="Sun J."/>
        </authorList>
    </citation>
    <scope>NUCLEOTIDE SEQUENCE [LARGE SCALE GENOMIC DNA]</scope>
    <source>
        <strain evidence="1 2">410</strain>
    </source>
</reference>
<protein>
    <submittedName>
        <fullName evidence="1">Uncharacterized protein</fullName>
    </submittedName>
</protein>
<comment type="caution">
    <text evidence="1">The sequence shown here is derived from an EMBL/GenBank/DDBJ whole genome shotgun (WGS) entry which is preliminary data.</text>
</comment>
<dbReference type="EMBL" id="PJRS01000006">
    <property type="protein sequence ID" value="PLR28665.1"/>
    <property type="molecule type" value="Genomic_DNA"/>
</dbReference>
<proteinExistence type="predicted"/>
<evidence type="ECO:0000313" key="1">
    <source>
        <dbReference type="EMBL" id="PLR28665.1"/>
    </source>
</evidence>
<dbReference type="AlphaFoldDB" id="A0A2N5DRJ3"/>
<organism evidence="1 2">
    <name type="scientific">Caulobacter zeae</name>
    <dbReference type="NCBI Taxonomy" id="2055137"/>
    <lineage>
        <taxon>Bacteria</taxon>
        <taxon>Pseudomonadati</taxon>
        <taxon>Pseudomonadota</taxon>
        <taxon>Alphaproteobacteria</taxon>
        <taxon>Caulobacterales</taxon>
        <taxon>Caulobacteraceae</taxon>
        <taxon>Caulobacter</taxon>
    </lineage>
</organism>
<name>A0A2N5DRJ3_9CAUL</name>